<evidence type="ECO:0000313" key="3">
    <source>
        <dbReference type="Proteomes" id="UP000011096"/>
    </source>
</evidence>
<dbReference type="EMBL" id="ANPB02000001">
    <property type="protein sequence ID" value="KAF4491989.1"/>
    <property type="molecule type" value="Genomic_DNA"/>
</dbReference>
<protein>
    <submittedName>
        <fullName evidence="2">Uncharacterized protein</fullName>
    </submittedName>
</protein>
<sequence length="111" mass="12286">MHTGYGAAAQQQEHQQQQQQLLRRSGLESVTGPLPLPESCLSIAWLKHLFHHPFASLPFFYNFHTFPPPSLLHIICIEPSIVAPDCIPLHPILSASSTSVKHEDTPCVISA</sequence>
<organism evidence="2 3">
    <name type="scientific">Colletotrichum fructicola (strain Nara gc5)</name>
    <name type="common">Anthracnose fungus</name>
    <name type="synonym">Colletotrichum gloeosporioides (strain Nara gc5)</name>
    <dbReference type="NCBI Taxonomy" id="1213859"/>
    <lineage>
        <taxon>Eukaryota</taxon>
        <taxon>Fungi</taxon>
        <taxon>Dikarya</taxon>
        <taxon>Ascomycota</taxon>
        <taxon>Pezizomycotina</taxon>
        <taxon>Sordariomycetes</taxon>
        <taxon>Hypocreomycetidae</taxon>
        <taxon>Glomerellales</taxon>
        <taxon>Glomerellaceae</taxon>
        <taxon>Colletotrichum</taxon>
        <taxon>Colletotrichum gloeosporioides species complex</taxon>
    </lineage>
</organism>
<feature type="compositionally biased region" description="Low complexity" evidence="1">
    <location>
        <begin position="7"/>
        <end position="20"/>
    </location>
</feature>
<dbReference type="GeneID" id="43609767"/>
<reference evidence="2 3" key="1">
    <citation type="submission" date="2012-08" db="EMBL/GenBank/DDBJ databases">
        <authorList>
            <person name="Gan P.H.P."/>
            <person name="Ikeda K."/>
            <person name="Irieda H."/>
            <person name="Narusaka M."/>
            <person name="O'Connell R.J."/>
            <person name="Narusaka Y."/>
            <person name="Takano Y."/>
            <person name="Kubo Y."/>
            <person name="Shirasu K."/>
        </authorList>
    </citation>
    <scope>NUCLEOTIDE SEQUENCE [LARGE SCALE GENOMIC DNA]</scope>
    <source>
        <strain evidence="2 3">Nara gc5</strain>
    </source>
</reference>
<dbReference type="InParanoid" id="A0A7J6JN32"/>
<feature type="region of interest" description="Disordered" evidence="1">
    <location>
        <begin position="1"/>
        <end position="24"/>
    </location>
</feature>
<dbReference type="RefSeq" id="XP_066009849.1">
    <property type="nucleotide sequence ID" value="XM_066150762.1"/>
</dbReference>
<reference evidence="2 3" key="2">
    <citation type="submission" date="2020-04" db="EMBL/GenBank/DDBJ databases">
        <title>Genome sequencing and assembly of multiple isolates from the Colletotrichum gloeosporioides species complex.</title>
        <authorList>
            <person name="Gan P."/>
            <person name="Shirasu K."/>
        </authorList>
    </citation>
    <scope>NUCLEOTIDE SEQUENCE [LARGE SCALE GENOMIC DNA]</scope>
    <source>
        <strain evidence="2 3">Nara gc5</strain>
    </source>
</reference>
<accession>A0A7J6JN32</accession>
<evidence type="ECO:0000313" key="2">
    <source>
        <dbReference type="EMBL" id="KAF4491989.1"/>
    </source>
</evidence>
<gene>
    <name evidence="2" type="ORF">CGGC5_v001034</name>
</gene>
<dbReference type="AlphaFoldDB" id="A0A7J6JN32"/>
<dbReference type="Proteomes" id="UP000011096">
    <property type="component" value="Unassembled WGS sequence"/>
</dbReference>
<name>A0A7J6JN32_COLFN</name>
<proteinExistence type="predicted"/>
<keyword evidence="3" id="KW-1185">Reference proteome</keyword>
<evidence type="ECO:0000256" key="1">
    <source>
        <dbReference type="SAM" id="MobiDB-lite"/>
    </source>
</evidence>
<comment type="caution">
    <text evidence="2">The sequence shown here is derived from an EMBL/GenBank/DDBJ whole genome shotgun (WGS) entry which is preliminary data.</text>
</comment>